<keyword evidence="4" id="KW-0808">Transferase</keyword>
<dbReference type="GO" id="GO:0008483">
    <property type="term" value="F:transaminase activity"/>
    <property type="evidence" value="ECO:0007669"/>
    <property type="project" value="UniProtKB-KW"/>
</dbReference>
<dbReference type="PANTHER" id="PTHR30244:SF36">
    <property type="entry name" value="3-OXO-GLUCOSE-6-PHOSPHATE:GLUTAMATE AMINOTRANSFERASE"/>
    <property type="match status" value="1"/>
</dbReference>
<protein>
    <submittedName>
        <fullName evidence="4">dTDP-3-amino-3,4,6-trideoxy-alpha-D-glucose transaminase</fullName>
        <ecNumber evidence="4">2.6.1.106</ecNumber>
    </submittedName>
</protein>
<evidence type="ECO:0000313" key="5">
    <source>
        <dbReference type="Proteomes" id="UP000702425"/>
    </source>
</evidence>
<dbReference type="EC" id="2.6.1.106" evidence="4"/>
<evidence type="ECO:0000256" key="3">
    <source>
        <dbReference type="RuleBase" id="RU004508"/>
    </source>
</evidence>
<name>A0ABX2D2B5_9CYAN</name>
<evidence type="ECO:0000313" key="4">
    <source>
        <dbReference type="EMBL" id="NQE36015.1"/>
    </source>
</evidence>
<evidence type="ECO:0000256" key="2">
    <source>
        <dbReference type="ARBA" id="ARBA00037999"/>
    </source>
</evidence>
<dbReference type="SUPFAM" id="SSF53383">
    <property type="entry name" value="PLP-dependent transferases"/>
    <property type="match status" value="1"/>
</dbReference>
<comment type="similarity">
    <text evidence="2 3">Belongs to the DegT/DnrJ/EryC1 family.</text>
</comment>
<dbReference type="PANTHER" id="PTHR30244">
    <property type="entry name" value="TRANSAMINASE"/>
    <property type="match status" value="1"/>
</dbReference>
<keyword evidence="5" id="KW-1185">Reference proteome</keyword>
<dbReference type="EMBL" id="SRRZ01000070">
    <property type="protein sequence ID" value="NQE36015.1"/>
    <property type="molecule type" value="Genomic_DNA"/>
</dbReference>
<dbReference type="CDD" id="cd00616">
    <property type="entry name" value="AHBA_syn"/>
    <property type="match status" value="1"/>
</dbReference>
<dbReference type="InterPro" id="IPR000653">
    <property type="entry name" value="DegT/StrS_aminotransferase"/>
</dbReference>
<dbReference type="PIRSF" id="PIRSF000390">
    <property type="entry name" value="PLP_StrS"/>
    <property type="match status" value="1"/>
</dbReference>
<dbReference type="Gene3D" id="3.40.640.10">
    <property type="entry name" value="Type I PLP-dependent aspartate aminotransferase-like (Major domain)"/>
    <property type="match status" value="1"/>
</dbReference>
<dbReference type="InterPro" id="IPR015424">
    <property type="entry name" value="PyrdxlP-dep_Trfase"/>
</dbReference>
<accession>A0ABX2D2B5</accession>
<dbReference type="RefSeq" id="WP_172189834.1">
    <property type="nucleotide sequence ID" value="NZ_CAWPPK010000286.1"/>
</dbReference>
<comment type="caution">
    <text evidence="4">The sequence shown here is derived from an EMBL/GenBank/DDBJ whole genome shotgun (WGS) entry which is preliminary data.</text>
</comment>
<keyword evidence="1 3" id="KW-0663">Pyridoxal phosphate</keyword>
<dbReference type="InterPro" id="IPR015421">
    <property type="entry name" value="PyrdxlP-dep_Trfase_major"/>
</dbReference>
<sequence>MQKQLTINQIPFVNLKSQHASLKSELLAEIGEVIDEGNFILGEQVAEFERQFAQLCGVRYAIGVNSGTDALIFALKAIGIRSGDEVITVPNSFVASASCIRVLGARPVFVDVGDDYNIDPSQILSAITPKTKAILPVHLTGRPCDMEPILTIAQEKGIAVVEDAAQAVLAEYQGQPVGSFGTVGCFSLHPLKNLNACGDGGVLVTDNPELYDKLKIMRNIGLRSRDDCVLWSHNSRLDTLQAAILLVKLRYLQEWTQRRRENARYYQTQLAGIPQIQMPSEREREKCVYHTFVIQAKRRDELRQFLSDRGIGTAIHYPVPIHLSTAGKELGYAEGSFPVAEMQSHQILSLPIYPELTVAQLEEVCQSIKLFYQYV</sequence>
<dbReference type="Proteomes" id="UP000702425">
    <property type="component" value="Unassembled WGS sequence"/>
</dbReference>
<keyword evidence="4" id="KW-0032">Aminotransferase</keyword>
<evidence type="ECO:0000256" key="1">
    <source>
        <dbReference type="ARBA" id="ARBA00022898"/>
    </source>
</evidence>
<organism evidence="4 5">
    <name type="scientific">Microcoleus asticus IPMA8</name>
    <dbReference type="NCBI Taxonomy" id="2563858"/>
    <lineage>
        <taxon>Bacteria</taxon>
        <taxon>Bacillati</taxon>
        <taxon>Cyanobacteriota</taxon>
        <taxon>Cyanophyceae</taxon>
        <taxon>Oscillatoriophycideae</taxon>
        <taxon>Oscillatoriales</taxon>
        <taxon>Microcoleaceae</taxon>
        <taxon>Microcoleus</taxon>
        <taxon>Microcoleus asticus</taxon>
    </lineage>
</organism>
<dbReference type="Pfam" id="PF01041">
    <property type="entry name" value="DegT_DnrJ_EryC1"/>
    <property type="match status" value="1"/>
</dbReference>
<proteinExistence type="inferred from homology"/>
<dbReference type="Gene3D" id="3.90.1150.10">
    <property type="entry name" value="Aspartate Aminotransferase, domain 1"/>
    <property type="match status" value="1"/>
</dbReference>
<gene>
    <name evidence="4" type="primary">desV_2</name>
    <name evidence="4" type="ORF">E5S67_03777</name>
</gene>
<dbReference type="InterPro" id="IPR015422">
    <property type="entry name" value="PyrdxlP-dep_Trfase_small"/>
</dbReference>
<reference evidence="4 5" key="1">
    <citation type="journal article" date="2020" name="Sci. Rep.">
        <title>A novel cyanobacterial geosmin producer, revising GeoA distribution and dispersion patterns in Bacteria.</title>
        <authorList>
            <person name="Churro C."/>
            <person name="Semedo-Aguiar A.P."/>
            <person name="Silva A.D."/>
            <person name="Pereira-Leal J.B."/>
            <person name="Leite R.B."/>
        </authorList>
    </citation>
    <scope>NUCLEOTIDE SEQUENCE [LARGE SCALE GENOMIC DNA]</scope>
    <source>
        <strain evidence="4 5">IPMA8</strain>
    </source>
</reference>